<sequence>MPWAYRPLQLHALARRLRSFKTLSCRQFRVGGMTKNACADEVVEAQDHNSCNPYHTSILVCLSSTSASQILATNGVTSTYPKSRNWANRMTNRASCCHAPIYEATIEILGRRFDCGASDEPGNLMFTSVRIPSPGRRHLFNDVQALDARDDDVTGTGCVFKKQTQKSIPPRRQYWNKSYSHALS</sequence>
<gene>
    <name evidence="1" type="ORF">BDY19DRAFT_542826</name>
</gene>
<accession>A0ACB8TQW8</accession>
<proteinExistence type="predicted"/>
<protein>
    <submittedName>
        <fullName evidence="1">Uncharacterized protein</fullName>
    </submittedName>
</protein>
<reference evidence="1" key="1">
    <citation type="journal article" date="2021" name="Environ. Microbiol.">
        <title>Gene family expansions and transcriptome signatures uncover fungal adaptations to wood decay.</title>
        <authorList>
            <person name="Hage H."/>
            <person name="Miyauchi S."/>
            <person name="Viragh M."/>
            <person name="Drula E."/>
            <person name="Min B."/>
            <person name="Chaduli D."/>
            <person name="Navarro D."/>
            <person name="Favel A."/>
            <person name="Norest M."/>
            <person name="Lesage-Meessen L."/>
            <person name="Balint B."/>
            <person name="Merenyi Z."/>
            <person name="de Eugenio L."/>
            <person name="Morin E."/>
            <person name="Martinez A.T."/>
            <person name="Baldrian P."/>
            <person name="Stursova M."/>
            <person name="Martinez M.J."/>
            <person name="Novotny C."/>
            <person name="Magnuson J.K."/>
            <person name="Spatafora J.W."/>
            <person name="Maurice S."/>
            <person name="Pangilinan J."/>
            <person name="Andreopoulos W."/>
            <person name="LaButti K."/>
            <person name="Hundley H."/>
            <person name="Na H."/>
            <person name="Kuo A."/>
            <person name="Barry K."/>
            <person name="Lipzen A."/>
            <person name="Henrissat B."/>
            <person name="Riley R."/>
            <person name="Ahrendt S."/>
            <person name="Nagy L.G."/>
            <person name="Grigoriev I.V."/>
            <person name="Martin F."/>
            <person name="Rosso M.N."/>
        </authorList>
    </citation>
    <scope>NUCLEOTIDE SEQUENCE</scope>
    <source>
        <strain evidence="1">CBS 384.51</strain>
    </source>
</reference>
<organism evidence="1 2">
    <name type="scientific">Irpex rosettiformis</name>
    <dbReference type="NCBI Taxonomy" id="378272"/>
    <lineage>
        <taxon>Eukaryota</taxon>
        <taxon>Fungi</taxon>
        <taxon>Dikarya</taxon>
        <taxon>Basidiomycota</taxon>
        <taxon>Agaricomycotina</taxon>
        <taxon>Agaricomycetes</taxon>
        <taxon>Polyporales</taxon>
        <taxon>Irpicaceae</taxon>
        <taxon>Irpex</taxon>
    </lineage>
</organism>
<comment type="caution">
    <text evidence="1">The sequence shown here is derived from an EMBL/GenBank/DDBJ whole genome shotgun (WGS) entry which is preliminary data.</text>
</comment>
<evidence type="ECO:0000313" key="2">
    <source>
        <dbReference type="Proteomes" id="UP001055072"/>
    </source>
</evidence>
<dbReference type="Proteomes" id="UP001055072">
    <property type="component" value="Unassembled WGS sequence"/>
</dbReference>
<keyword evidence="2" id="KW-1185">Reference proteome</keyword>
<dbReference type="EMBL" id="MU274944">
    <property type="protein sequence ID" value="KAI0084319.1"/>
    <property type="molecule type" value="Genomic_DNA"/>
</dbReference>
<name>A0ACB8TQW8_9APHY</name>
<evidence type="ECO:0000313" key="1">
    <source>
        <dbReference type="EMBL" id="KAI0084319.1"/>
    </source>
</evidence>